<sequence>MMNQQFLMYDSIRKKEYNAWMERTINVYACKTSPLRLLGPPWMLTTDIFSEALFPTRLSPTLFLLLYLLGVLKAPSLFGWDMMACASQSMISANSCAYPSKGFLKRPPSPQQQKLRGYQRFFTVCASGGSDEADCNVEECAPDKEVGKVSVEWLVGEKTKVVGTFPPKRKKGWTGYVEKDTAGQTNIYAVEPSVYVAESAISSGSAGTSSEGTDNAAAIAAGLGLISIAAASSILLQVSKNTPQIQTEYSGPPLSYYINEFKPPKIIEAAVVPAEPLSSPSIGSETNGPEVPQVEVESGSQIEAPPTAVVSSDT</sequence>
<comment type="caution">
    <text evidence="2">The sequence shown here is derived from an EMBL/GenBank/DDBJ whole genome shotgun (WGS) entry which is preliminary data.</text>
</comment>
<dbReference type="GO" id="GO:0061635">
    <property type="term" value="P:regulation of protein complex stability"/>
    <property type="evidence" value="ECO:0007669"/>
    <property type="project" value="InterPro"/>
</dbReference>
<reference evidence="2" key="2">
    <citation type="submission" date="2023-06" db="EMBL/GenBank/DDBJ databases">
        <authorList>
            <person name="Ma L."/>
            <person name="Liu K.-W."/>
            <person name="Li Z."/>
            <person name="Hsiao Y.-Y."/>
            <person name="Qi Y."/>
            <person name="Fu T."/>
            <person name="Tang G."/>
            <person name="Zhang D."/>
            <person name="Sun W.-H."/>
            <person name="Liu D.-K."/>
            <person name="Li Y."/>
            <person name="Chen G.-Z."/>
            <person name="Liu X.-D."/>
            <person name="Liao X.-Y."/>
            <person name="Jiang Y.-T."/>
            <person name="Yu X."/>
            <person name="Hao Y."/>
            <person name="Huang J."/>
            <person name="Zhao X.-W."/>
            <person name="Ke S."/>
            <person name="Chen Y.-Y."/>
            <person name="Wu W.-L."/>
            <person name="Hsu J.-L."/>
            <person name="Lin Y.-F."/>
            <person name="Huang M.-D."/>
            <person name="Li C.-Y."/>
            <person name="Huang L."/>
            <person name="Wang Z.-W."/>
            <person name="Zhao X."/>
            <person name="Zhong W.-Y."/>
            <person name="Peng D.-H."/>
            <person name="Ahmad S."/>
            <person name="Lan S."/>
            <person name="Zhang J.-S."/>
            <person name="Tsai W.-C."/>
            <person name="Van De Peer Y."/>
            <person name="Liu Z.-J."/>
        </authorList>
    </citation>
    <scope>NUCLEOTIDE SEQUENCE</scope>
    <source>
        <strain evidence="2">CP</strain>
        <tissue evidence="2">Leaves</tissue>
    </source>
</reference>
<dbReference type="Proteomes" id="UP001180020">
    <property type="component" value="Unassembled WGS sequence"/>
</dbReference>
<dbReference type="PANTHER" id="PTHR35753:SF2">
    <property type="entry name" value="PROTEIN MAINTENANCE OF PSII UNDER HIGH LIGHT 1"/>
    <property type="match status" value="1"/>
</dbReference>
<reference evidence="2" key="1">
    <citation type="journal article" date="2023" name="Nat. Commun.">
        <title>Diploid and tetraploid genomes of Acorus and the evolution of monocots.</title>
        <authorList>
            <person name="Ma L."/>
            <person name="Liu K.W."/>
            <person name="Li Z."/>
            <person name="Hsiao Y.Y."/>
            <person name="Qi Y."/>
            <person name="Fu T."/>
            <person name="Tang G.D."/>
            <person name="Zhang D."/>
            <person name="Sun W.H."/>
            <person name="Liu D.K."/>
            <person name="Li Y."/>
            <person name="Chen G.Z."/>
            <person name="Liu X.D."/>
            <person name="Liao X.Y."/>
            <person name="Jiang Y.T."/>
            <person name="Yu X."/>
            <person name="Hao Y."/>
            <person name="Huang J."/>
            <person name="Zhao X.W."/>
            <person name="Ke S."/>
            <person name="Chen Y.Y."/>
            <person name="Wu W.L."/>
            <person name="Hsu J.L."/>
            <person name="Lin Y.F."/>
            <person name="Huang M.D."/>
            <person name="Li C.Y."/>
            <person name="Huang L."/>
            <person name="Wang Z.W."/>
            <person name="Zhao X."/>
            <person name="Zhong W.Y."/>
            <person name="Peng D.H."/>
            <person name="Ahmad S."/>
            <person name="Lan S."/>
            <person name="Zhang J.S."/>
            <person name="Tsai W.C."/>
            <person name="Van de Peer Y."/>
            <person name="Liu Z.J."/>
        </authorList>
    </citation>
    <scope>NUCLEOTIDE SEQUENCE</scope>
    <source>
        <strain evidence="2">CP</strain>
    </source>
</reference>
<keyword evidence="3" id="KW-1185">Reference proteome</keyword>
<evidence type="ECO:0008006" key="4">
    <source>
        <dbReference type="Google" id="ProtNLM"/>
    </source>
</evidence>
<evidence type="ECO:0000313" key="2">
    <source>
        <dbReference type="EMBL" id="KAK1299559.1"/>
    </source>
</evidence>
<gene>
    <name evidence="2" type="ORF">QJS10_CPB13g00884</name>
</gene>
<feature type="region of interest" description="Disordered" evidence="1">
    <location>
        <begin position="276"/>
        <end position="314"/>
    </location>
</feature>
<dbReference type="PANTHER" id="PTHR35753">
    <property type="entry name" value="PROTEIN MAINTENANCE OF PSII UNDER HIGH LIGHT 1"/>
    <property type="match status" value="1"/>
</dbReference>
<name>A0AAV9DF72_ACOCL</name>
<dbReference type="EMBL" id="JAUJYO010000013">
    <property type="protein sequence ID" value="KAK1299559.1"/>
    <property type="molecule type" value="Genomic_DNA"/>
</dbReference>
<organism evidence="2 3">
    <name type="scientific">Acorus calamus</name>
    <name type="common">Sweet flag</name>
    <dbReference type="NCBI Taxonomy" id="4465"/>
    <lineage>
        <taxon>Eukaryota</taxon>
        <taxon>Viridiplantae</taxon>
        <taxon>Streptophyta</taxon>
        <taxon>Embryophyta</taxon>
        <taxon>Tracheophyta</taxon>
        <taxon>Spermatophyta</taxon>
        <taxon>Magnoliopsida</taxon>
        <taxon>Liliopsida</taxon>
        <taxon>Acoraceae</taxon>
        <taxon>Acorus</taxon>
    </lineage>
</organism>
<evidence type="ECO:0000313" key="3">
    <source>
        <dbReference type="Proteomes" id="UP001180020"/>
    </source>
</evidence>
<dbReference type="AlphaFoldDB" id="A0AAV9DF72"/>
<proteinExistence type="predicted"/>
<feature type="compositionally biased region" description="Polar residues" evidence="1">
    <location>
        <begin position="278"/>
        <end position="287"/>
    </location>
</feature>
<accession>A0AAV9DF72</accession>
<evidence type="ECO:0000256" key="1">
    <source>
        <dbReference type="SAM" id="MobiDB-lite"/>
    </source>
</evidence>
<dbReference type="GO" id="GO:0009535">
    <property type="term" value="C:chloroplast thylakoid membrane"/>
    <property type="evidence" value="ECO:0007669"/>
    <property type="project" value="InterPro"/>
</dbReference>
<protein>
    <recommendedName>
        <fullName evidence="4">Proline-rich family protein</fullName>
    </recommendedName>
</protein>
<dbReference type="InterPro" id="IPR038936">
    <property type="entry name" value="MPH1"/>
</dbReference>